<evidence type="ECO:0000313" key="17">
    <source>
        <dbReference type="EMBL" id="KIS22529.1"/>
    </source>
</evidence>
<reference evidence="17 18" key="1">
    <citation type="submission" date="2014-06" db="EMBL/GenBank/DDBJ databases">
        <title>Genome characterization of distinct group I Clostridium botulinum lineages.</title>
        <authorList>
            <person name="Giordani F."/>
            <person name="Anselmo A."/>
            <person name="Fillo S."/>
            <person name="Palozzi A.M."/>
            <person name="Fortunato A."/>
            <person name="Gentile B."/>
            <person name="Ciammaruconi A."/>
            <person name="Anniballi F."/>
            <person name="De Medici D."/>
            <person name="Lista F."/>
        </authorList>
    </citation>
    <scope>NUCLEOTIDE SEQUENCE [LARGE SCALE GENOMIC DNA]</scope>
    <source>
        <strain evidence="17 18">B2 450</strain>
    </source>
</reference>
<sequence length="784" mass="91800">MECKGEVNISVRNLVEFILRNGDIDIGYLGGSRAQEGIKAHKKLQKIRMESATPLLMMEYEKEVLLKYSIEYKNFLFNVEGRADGIIIENDSITIEEIKTTTRNLDEIKDNLLHWAQAKCYAYIYSKDKNLEKINIKLTYYNIKNENIKSIDKTFNIQELEEFFYGIIHKYYVWIEFNYKFKQERNRDIKLLKFPFKEYREGQRKLAVSVYKTISENKNIFIEAPTGIGKTISTIFPSIKAIGEGEVDKIFYLTAKNTTRDFVLSNFKNMIDKGIAFKVITLISKEKICFKEEFKCTPEKCEFAKGHFNRINEAILDILNNENVIDEAVIKEYALKHRVCPFEFSLDISLWCDGIICDYNYAFDPRVYLRRFFSEGKDDFVLLIDEAHNLLDRSREMFSSAISKNNVLNLRKSIKDKSKVLSRILGKINNELLDIKKIYELDNYYIEKEKPEKLQILLNNFTSEIEVLMMKGNFQINDELLNFYFEALYFLKICELYGDNYITYGEEYNRDFIIKLFAIDTSSLLNETLKKSKASIFFSGTLSPIKYFREVLGGGDEDYVLKLNSPFPIENHKILIGYNVSTKYKNRCKSYENICDYINMACKIKKGNYMVFFPSYKYMKEVFSLYKEKYPEENIIVQNSSMSDGEREEFINKFEKGTENVLGFCVLGGIFSEGIDLTGDKVIGAIIIGVGLPQICVERNLIKNYYDDKLQSGFQYSYIYPGMTKVMQAAGRVIRTEIDKGIILLIDERFNSYSYKKLFPKHWYPNISVKNKRELETALKEFWN</sequence>
<keyword evidence="6" id="KW-0378">Hydrolase</keyword>
<evidence type="ECO:0000313" key="18">
    <source>
        <dbReference type="Proteomes" id="UP000032250"/>
    </source>
</evidence>
<comment type="caution">
    <text evidence="17">The sequence shown here is derived from an EMBL/GenBank/DDBJ whole genome shotgun (WGS) entry which is preliminary data.</text>
</comment>
<keyword evidence="4" id="KW-0547">Nucleotide-binding</keyword>
<evidence type="ECO:0000256" key="6">
    <source>
        <dbReference type="ARBA" id="ARBA00022801"/>
    </source>
</evidence>
<evidence type="ECO:0000256" key="12">
    <source>
        <dbReference type="ARBA" id="ARBA00023125"/>
    </source>
</evidence>
<keyword evidence="9" id="KW-0067">ATP-binding</keyword>
<evidence type="ECO:0000256" key="10">
    <source>
        <dbReference type="ARBA" id="ARBA00023004"/>
    </source>
</evidence>
<dbReference type="GO" id="GO:0046872">
    <property type="term" value="F:metal ion binding"/>
    <property type="evidence" value="ECO:0007669"/>
    <property type="project" value="UniProtKB-KW"/>
</dbReference>
<accession>A0A0D1AHB8</accession>
<dbReference type="GO" id="GO:0051539">
    <property type="term" value="F:4 iron, 4 sulfur cluster binding"/>
    <property type="evidence" value="ECO:0007669"/>
    <property type="project" value="UniProtKB-KW"/>
</dbReference>
<keyword evidence="11" id="KW-0411">Iron-sulfur</keyword>
<keyword evidence="1" id="KW-0004">4Fe-4S</keyword>
<evidence type="ECO:0000259" key="16">
    <source>
        <dbReference type="PROSITE" id="PS51193"/>
    </source>
</evidence>
<keyword evidence="8" id="KW-0269">Exonuclease</keyword>
<evidence type="ECO:0000256" key="2">
    <source>
        <dbReference type="ARBA" id="ARBA00022722"/>
    </source>
</evidence>
<dbReference type="HOGENOM" id="CLU_006515_7_0_9"/>
<evidence type="ECO:0000256" key="11">
    <source>
        <dbReference type="ARBA" id="ARBA00023014"/>
    </source>
</evidence>
<dbReference type="InterPro" id="IPR038726">
    <property type="entry name" value="PDDEXK_AddAB-type"/>
</dbReference>
<dbReference type="GO" id="GO:0003678">
    <property type="term" value="F:DNA helicase activity"/>
    <property type="evidence" value="ECO:0007669"/>
    <property type="project" value="InterPro"/>
</dbReference>
<dbReference type="PANTHER" id="PTHR11472">
    <property type="entry name" value="DNA REPAIR DEAD HELICASE RAD3/XP-D SUBFAMILY MEMBER"/>
    <property type="match status" value="1"/>
</dbReference>
<evidence type="ECO:0000256" key="3">
    <source>
        <dbReference type="ARBA" id="ARBA00022723"/>
    </source>
</evidence>
<dbReference type="InterPro" id="IPR045028">
    <property type="entry name" value="DinG/Rad3-like"/>
</dbReference>
<dbReference type="OrthoDB" id="9765586at2"/>
<dbReference type="GO" id="GO:0003677">
    <property type="term" value="F:DNA binding"/>
    <property type="evidence" value="ECO:0007669"/>
    <property type="project" value="UniProtKB-KW"/>
</dbReference>
<dbReference type="GO" id="GO:0004527">
    <property type="term" value="F:exonuclease activity"/>
    <property type="evidence" value="ECO:0007669"/>
    <property type="project" value="UniProtKB-KW"/>
</dbReference>
<dbReference type="Pfam" id="PF12705">
    <property type="entry name" value="PDDEXK_1"/>
    <property type="match status" value="1"/>
</dbReference>
<evidence type="ECO:0000256" key="5">
    <source>
        <dbReference type="ARBA" id="ARBA00022763"/>
    </source>
</evidence>
<dbReference type="FunFam" id="3.40.50.300:FF:002854">
    <property type="entry name" value="ATP-dependent helicase/deoxyribonuclease subunit B"/>
    <property type="match status" value="1"/>
</dbReference>
<dbReference type="PATRIC" id="fig|1379739.3.peg.835"/>
<protein>
    <submittedName>
        <fullName evidence="17">ATP-dependent helicase</fullName>
    </submittedName>
</protein>
<dbReference type="GO" id="GO:0005524">
    <property type="term" value="F:ATP binding"/>
    <property type="evidence" value="ECO:0007669"/>
    <property type="project" value="UniProtKB-KW"/>
</dbReference>
<dbReference type="PANTHER" id="PTHR11472:SF34">
    <property type="entry name" value="REGULATOR OF TELOMERE ELONGATION HELICASE 1"/>
    <property type="match status" value="1"/>
</dbReference>
<keyword evidence="3" id="KW-0479">Metal-binding</keyword>
<dbReference type="RefSeq" id="WP_043031306.1">
    <property type="nucleotide sequence ID" value="NZ_JXSU01000007.1"/>
</dbReference>
<keyword evidence="14" id="KW-0413">Isomerase</keyword>
<evidence type="ECO:0000256" key="1">
    <source>
        <dbReference type="ARBA" id="ARBA00022485"/>
    </source>
</evidence>
<keyword evidence="12" id="KW-0238">DNA-binding</keyword>
<dbReference type="EMBL" id="JXSU01000007">
    <property type="protein sequence ID" value="KIS22529.1"/>
    <property type="molecule type" value="Genomic_DNA"/>
</dbReference>
<keyword evidence="10" id="KW-0408">Iron</keyword>
<dbReference type="Proteomes" id="UP000032250">
    <property type="component" value="Unassembled WGS sequence"/>
</dbReference>
<dbReference type="SUPFAM" id="SSF52540">
    <property type="entry name" value="P-loop containing nucleoside triphosphate hydrolases"/>
    <property type="match status" value="2"/>
</dbReference>
<keyword evidence="2" id="KW-0540">Nuclease</keyword>
<organism evidence="17 18">
    <name type="scientific">Clostridium botulinum B2 450</name>
    <dbReference type="NCBI Taxonomy" id="1379739"/>
    <lineage>
        <taxon>Bacteria</taxon>
        <taxon>Bacillati</taxon>
        <taxon>Bacillota</taxon>
        <taxon>Clostridia</taxon>
        <taxon>Eubacteriales</taxon>
        <taxon>Clostridiaceae</taxon>
        <taxon>Clostridium</taxon>
    </lineage>
</organism>
<dbReference type="Pfam" id="PF13307">
    <property type="entry name" value="Helicase_C_2"/>
    <property type="match status" value="1"/>
</dbReference>
<dbReference type="PROSITE" id="PS51193">
    <property type="entry name" value="HELICASE_ATP_BIND_2"/>
    <property type="match status" value="1"/>
</dbReference>
<dbReference type="InterPro" id="IPR006555">
    <property type="entry name" value="ATP-dep_Helicase_C"/>
</dbReference>
<dbReference type="FunFam" id="3.40.50.300:FF:001813">
    <property type="entry name" value="ATP-dependent DNA helicase"/>
    <property type="match status" value="1"/>
</dbReference>
<dbReference type="Gene3D" id="1.10.275.30">
    <property type="match status" value="1"/>
</dbReference>
<dbReference type="Gene3D" id="3.40.50.300">
    <property type="entry name" value="P-loop containing nucleotide triphosphate hydrolases"/>
    <property type="match status" value="2"/>
</dbReference>
<evidence type="ECO:0000256" key="8">
    <source>
        <dbReference type="ARBA" id="ARBA00022839"/>
    </source>
</evidence>
<evidence type="ECO:0000256" key="15">
    <source>
        <dbReference type="ARBA" id="ARBA00038058"/>
    </source>
</evidence>
<dbReference type="GO" id="GO:0016818">
    <property type="term" value="F:hydrolase activity, acting on acid anhydrides, in phosphorus-containing anhydrides"/>
    <property type="evidence" value="ECO:0007669"/>
    <property type="project" value="InterPro"/>
</dbReference>
<dbReference type="SMART" id="SM00491">
    <property type="entry name" value="HELICc2"/>
    <property type="match status" value="1"/>
</dbReference>
<evidence type="ECO:0000256" key="4">
    <source>
        <dbReference type="ARBA" id="ARBA00022741"/>
    </source>
</evidence>
<keyword evidence="7 17" id="KW-0347">Helicase</keyword>
<keyword evidence="13" id="KW-0234">DNA repair</keyword>
<keyword evidence="5" id="KW-0227">DNA damage</keyword>
<dbReference type="InterPro" id="IPR014013">
    <property type="entry name" value="Helic_SF1/SF2_ATP-bd_DinG/Rad3"/>
</dbReference>
<evidence type="ECO:0000256" key="9">
    <source>
        <dbReference type="ARBA" id="ARBA00022840"/>
    </source>
</evidence>
<gene>
    <name evidence="17" type="ORF">N495_02635</name>
</gene>
<evidence type="ECO:0000256" key="14">
    <source>
        <dbReference type="ARBA" id="ARBA00023235"/>
    </source>
</evidence>
<comment type="similarity">
    <text evidence="15">Belongs to the helicase family. DinG subfamily.</text>
</comment>
<dbReference type="InterPro" id="IPR027417">
    <property type="entry name" value="P-loop_NTPase"/>
</dbReference>
<dbReference type="GO" id="GO:0006281">
    <property type="term" value="P:DNA repair"/>
    <property type="evidence" value="ECO:0007669"/>
    <property type="project" value="UniProtKB-KW"/>
</dbReference>
<dbReference type="SMART" id="SM00488">
    <property type="entry name" value="DEXDc2"/>
    <property type="match status" value="1"/>
</dbReference>
<evidence type="ECO:0000256" key="13">
    <source>
        <dbReference type="ARBA" id="ARBA00023204"/>
    </source>
</evidence>
<feature type="domain" description="Helicase ATP-binding" evidence="16">
    <location>
        <begin position="189"/>
        <end position="436"/>
    </location>
</feature>
<name>A0A0D1AHB8_CLOBO</name>
<evidence type="ECO:0000256" key="7">
    <source>
        <dbReference type="ARBA" id="ARBA00022806"/>
    </source>
</evidence>
<dbReference type="Pfam" id="PF06733">
    <property type="entry name" value="DEAD_2"/>
    <property type="match status" value="1"/>
</dbReference>
<dbReference type="InterPro" id="IPR006554">
    <property type="entry name" value="Helicase-like_DEXD_c2"/>
</dbReference>
<dbReference type="InterPro" id="IPR010614">
    <property type="entry name" value="RAD3-like_helicase_DEAD"/>
</dbReference>
<dbReference type="AlphaFoldDB" id="A0A0D1AHB8"/>
<proteinExistence type="inferred from homology"/>